<dbReference type="AlphaFoldDB" id="D3RW26"/>
<evidence type="ECO:0000313" key="3">
    <source>
        <dbReference type="Proteomes" id="UP000001441"/>
    </source>
</evidence>
<evidence type="ECO:0000313" key="2">
    <source>
        <dbReference type="EMBL" id="ADC64038.1"/>
    </source>
</evidence>
<dbReference type="NCBIfam" id="TIGR02584">
    <property type="entry name" value="cas_NE0113"/>
    <property type="match status" value="1"/>
</dbReference>
<feature type="domain" description="CRISPR system ring nuclease SSO2081-like" evidence="1">
    <location>
        <begin position="19"/>
        <end position="220"/>
    </location>
</feature>
<dbReference type="InterPro" id="IPR019092">
    <property type="entry name" value="SSO2081-like_dom"/>
</dbReference>
<proteinExistence type="predicted"/>
<keyword evidence="2" id="KW-0614">Plasmid</keyword>
<dbReference type="HOGENOM" id="CLU_050851_0_0_6"/>
<dbReference type="KEGG" id="alv:Alvin_3140"/>
<dbReference type="Pfam" id="PF09623">
    <property type="entry name" value="Cas_NE0113"/>
    <property type="match status" value="1"/>
</dbReference>
<dbReference type="EMBL" id="CP001897">
    <property type="protein sequence ID" value="ADC64038.1"/>
    <property type="molecule type" value="Genomic_DNA"/>
</dbReference>
<sequence length="375" mass="42407">MMSQHTTPRRILLAVTGLTPQIVTETLYALACRDEDPWIPDEVHLITTATGADNARLNLLAGERWFHRLCEDYGLPPIVFTPEQIHVLQDAEGRPLDDIRTQADNTLAADFITETLRALTADPNSELHVSIAGGRKTMGYYLGYALSLYGRPQDRLSHVLVSDPYETNRDFYYPTPYEHPIHSRRGDKEVTVDARHAHVDLADIPFVRLRDGLPERLRTGQAGFTMAVATANRGLQEPRLVLDVAQQRVWADDEEIVLSKTRFAILLWLAERARRGESTTDWSQPEVAREFLSDVATRIFNPNGGEYQRLEESLGWRIAKSCEPNEYFQPHKANINKALTHTLGKRSAERYLIGIGRGKDNSFPLVAEQIEILGD</sequence>
<dbReference type="RefSeq" id="WP_012972302.1">
    <property type="nucleotide sequence ID" value="NC_013852.1"/>
</dbReference>
<accession>D3RW26</accession>
<dbReference type="OrthoDB" id="9805822at2"/>
<dbReference type="Proteomes" id="UP000001441">
    <property type="component" value="Plasmid pALVIN01"/>
</dbReference>
<reference evidence="2 3" key="1">
    <citation type="journal article" date="2011" name="Stand. Genomic Sci.">
        <title>Complete genome sequence of Allochromatium vinosum DSM 180(T).</title>
        <authorList>
            <person name="Weissgerber T."/>
            <person name="Zigann R."/>
            <person name="Bruce D."/>
            <person name="Chang Y.J."/>
            <person name="Detter J.C."/>
            <person name="Han C."/>
            <person name="Hauser L."/>
            <person name="Jeffries C.D."/>
            <person name="Land M."/>
            <person name="Munk A.C."/>
            <person name="Tapia R."/>
            <person name="Dahl C."/>
        </authorList>
    </citation>
    <scope>NUCLEOTIDE SEQUENCE [LARGE SCALE GENOMIC DNA]</scope>
    <source>
        <strain evidence="3">ATCC 17899 / DSM 180 / NBRC 103801 / NCIMB 10441 / D</strain>
        <plasmid evidence="3">Plasmid pALVIN01</plasmid>
    </source>
</reference>
<organism evidence="2 3">
    <name type="scientific">Allochromatium vinosum (strain ATCC 17899 / DSM 180 / NBRC 103801 / NCIMB 10441 / D)</name>
    <name type="common">Chromatium vinosum</name>
    <dbReference type="NCBI Taxonomy" id="572477"/>
    <lineage>
        <taxon>Bacteria</taxon>
        <taxon>Pseudomonadati</taxon>
        <taxon>Pseudomonadota</taxon>
        <taxon>Gammaproteobacteria</taxon>
        <taxon>Chromatiales</taxon>
        <taxon>Chromatiaceae</taxon>
        <taxon>Allochromatium</taxon>
    </lineage>
</organism>
<evidence type="ECO:0000259" key="1">
    <source>
        <dbReference type="Pfam" id="PF09623"/>
    </source>
</evidence>
<gene>
    <name evidence="2" type="ordered locus">Alvin_3140</name>
</gene>
<keyword evidence="3" id="KW-1185">Reference proteome</keyword>
<dbReference type="CDD" id="cd09741">
    <property type="entry name" value="Csx1_III-U"/>
    <property type="match status" value="1"/>
</dbReference>
<geneLocation type="plasmid" evidence="2 3">
    <name>pALVIN01</name>
</geneLocation>
<protein>
    <submittedName>
        <fullName evidence="2">CRISPR-associated protein, NE0113 family</fullName>
    </submittedName>
</protein>
<dbReference type="InterPro" id="IPR013413">
    <property type="entry name" value="CRISPR-assoc_prot_NE0113"/>
</dbReference>
<name>D3RW26_ALLVD</name>